<dbReference type="AlphaFoldDB" id="A0A147BPD6"/>
<evidence type="ECO:0000256" key="1">
    <source>
        <dbReference type="SAM" id="MobiDB-lite"/>
    </source>
</evidence>
<proteinExistence type="predicted"/>
<accession>A0A147BPD6</accession>
<dbReference type="EMBL" id="GEGO01002761">
    <property type="protein sequence ID" value="JAR92643.1"/>
    <property type="molecule type" value="Transcribed_RNA"/>
</dbReference>
<evidence type="ECO:0000313" key="2">
    <source>
        <dbReference type="EMBL" id="JAR92643.1"/>
    </source>
</evidence>
<organism evidence="2">
    <name type="scientific">Ixodes ricinus</name>
    <name type="common">Common tick</name>
    <name type="synonym">Acarus ricinus</name>
    <dbReference type="NCBI Taxonomy" id="34613"/>
    <lineage>
        <taxon>Eukaryota</taxon>
        <taxon>Metazoa</taxon>
        <taxon>Ecdysozoa</taxon>
        <taxon>Arthropoda</taxon>
        <taxon>Chelicerata</taxon>
        <taxon>Arachnida</taxon>
        <taxon>Acari</taxon>
        <taxon>Parasitiformes</taxon>
        <taxon>Ixodida</taxon>
        <taxon>Ixodoidea</taxon>
        <taxon>Ixodidae</taxon>
        <taxon>Ixodinae</taxon>
        <taxon>Ixodes</taxon>
    </lineage>
</organism>
<feature type="region of interest" description="Disordered" evidence="1">
    <location>
        <begin position="1"/>
        <end position="31"/>
    </location>
</feature>
<feature type="non-terminal residue" evidence="2">
    <location>
        <position position="1"/>
    </location>
</feature>
<protein>
    <submittedName>
        <fullName evidence="2">Uncharacterized protein</fullName>
    </submittedName>
</protein>
<sequence>TEKMTNEAIASNVRGNSEDGDDIEPDEQNTSYVPSNREAVDAIDVLRQFASTQQDEDVMQAIWLCERRVMPIIMPRVAQIKVTDYFQLK</sequence>
<reference evidence="2" key="1">
    <citation type="journal article" date="2018" name="PLoS Negl. Trop. Dis.">
        <title>Sialome diversity of ticks revealed by RNAseq of single tick salivary glands.</title>
        <authorList>
            <person name="Perner J."/>
            <person name="Kropackova S."/>
            <person name="Kopacek P."/>
            <person name="Ribeiro J.M."/>
        </authorList>
    </citation>
    <scope>NUCLEOTIDE SEQUENCE</scope>
    <source>
        <strain evidence="2">Siblings of single egg batch collected in Ceske Budejovice</strain>
        <tissue evidence="2">Salivary glands</tissue>
    </source>
</reference>
<name>A0A147BPD6_IXORI</name>
<feature type="compositionally biased region" description="Acidic residues" evidence="1">
    <location>
        <begin position="18"/>
        <end position="27"/>
    </location>
</feature>